<feature type="region of interest" description="Disordered" evidence="1">
    <location>
        <begin position="136"/>
        <end position="161"/>
    </location>
</feature>
<reference evidence="2 3" key="1">
    <citation type="submission" date="2016-09" db="EMBL/GenBank/DDBJ databases">
        <title>Draft genome sequence for the type strain of Vulcanibacillus modesticaldus BR, a strictly anaerobic, moderately thermophilic, and nitrate-reducing bacterium from deep sea-hydrothermal vents of the Mid-Atlantic Ridge.</title>
        <authorList>
            <person name="Abin C.A."/>
            <person name="Hollibaugh J.T."/>
        </authorList>
    </citation>
    <scope>NUCLEOTIDE SEQUENCE [LARGE SCALE GENOMIC DNA]</scope>
    <source>
        <strain evidence="2 3">BR</strain>
    </source>
</reference>
<name>A0A1D2YUV0_9BACI</name>
<gene>
    <name evidence="2" type="ORF">BHF71_02195</name>
</gene>
<dbReference type="OrthoDB" id="9849319at2"/>
<evidence type="ECO:0000313" key="2">
    <source>
        <dbReference type="EMBL" id="OEF99416.1"/>
    </source>
</evidence>
<dbReference type="RefSeq" id="WP_069656809.1">
    <property type="nucleotide sequence ID" value="NZ_MIJF01000024.1"/>
</dbReference>
<protein>
    <submittedName>
        <fullName evidence="2">Uncharacterized protein</fullName>
    </submittedName>
</protein>
<evidence type="ECO:0000313" key="3">
    <source>
        <dbReference type="Proteomes" id="UP000243739"/>
    </source>
</evidence>
<dbReference type="AlphaFoldDB" id="A0A1D2YUV0"/>
<feature type="compositionally biased region" description="Basic residues" evidence="1">
    <location>
        <begin position="7"/>
        <end position="20"/>
    </location>
</feature>
<proteinExistence type="predicted"/>
<keyword evidence="3" id="KW-1185">Reference proteome</keyword>
<feature type="compositionally biased region" description="Polar residues" evidence="1">
    <location>
        <begin position="138"/>
        <end position="161"/>
    </location>
</feature>
<accession>A0A1D2YUV0</accession>
<dbReference type="Proteomes" id="UP000243739">
    <property type="component" value="Unassembled WGS sequence"/>
</dbReference>
<dbReference type="EMBL" id="MIJF01000024">
    <property type="protein sequence ID" value="OEF99416.1"/>
    <property type="molecule type" value="Genomic_DNA"/>
</dbReference>
<evidence type="ECO:0000256" key="1">
    <source>
        <dbReference type="SAM" id="MobiDB-lite"/>
    </source>
</evidence>
<dbReference type="STRING" id="337097.BHF71_02195"/>
<sequence>MSSKSSLKQKRPNTPRKRTPRTLVLESKNEPKLPAVISETFNLKNFDLVGKIDDMRILTKELSIIARQIEQWMNIAYTISMAFKDNGVLKDVLRALSNISAGINQSSENKAEVVNNPPQRGSHPIMPFPFPMFGQNDGLDSQGSSKHENNTNSTQEPNPFSNINIFEILNNPAFKEIMSKLFQQEK</sequence>
<feature type="region of interest" description="Disordered" evidence="1">
    <location>
        <begin position="1"/>
        <end position="24"/>
    </location>
</feature>
<comment type="caution">
    <text evidence="2">The sequence shown here is derived from an EMBL/GenBank/DDBJ whole genome shotgun (WGS) entry which is preliminary data.</text>
</comment>
<organism evidence="2 3">
    <name type="scientific">Vulcanibacillus modesticaldus</name>
    <dbReference type="NCBI Taxonomy" id="337097"/>
    <lineage>
        <taxon>Bacteria</taxon>
        <taxon>Bacillati</taxon>
        <taxon>Bacillota</taxon>
        <taxon>Bacilli</taxon>
        <taxon>Bacillales</taxon>
        <taxon>Bacillaceae</taxon>
        <taxon>Vulcanibacillus</taxon>
    </lineage>
</organism>